<sequence>MALKYEGVIDLGLSYGKLQPLMDDPTVEEIWLNSPSQVFCSRGGQARLTNLLLAEDEVEALVERMLRASGRHLDFVNPCVDATLETGERLHVVIPPVTATWSINIRKHSAKAVKVRDLVRLKMMPAWLASFLSEAVRIGLNIVVAGPTQSGKTTTVRALCGEIPPDQRVITCEEVLELNLKAPDTVAMQTRNASIEGQGEITLRDLVRETLRMRPDRLIIGEVRGAESLDMLIALNCGIPGMSTIHANTARQAITKLSTLPLLAGENVTAAFVIPTVAGAIDLVVQLRGTWQGSRAVTEVLALDGTLRDGQIVAYPLYSVPPEGTQPVKNSANFDFLSAFGSRAGQLSALWREAPHE</sequence>
<evidence type="ECO:0000313" key="4">
    <source>
        <dbReference type="Proteomes" id="UP000250245"/>
    </source>
</evidence>
<dbReference type="SUPFAM" id="SSF52540">
    <property type="entry name" value="P-loop containing nucleoside triphosphate hydrolases"/>
    <property type="match status" value="1"/>
</dbReference>
<dbReference type="InterPro" id="IPR001482">
    <property type="entry name" value="T2SS/T4SS_dom"/>
</dbReference>
<protein>
    <submittedName>
        <fullName evidence="3">Type IV secretion system protein virB11</fullName>
    </submittedName>
</protein>
<comment type="similarity">
    <text evidence="1">Belongs to the GSP E family.</text>
</comment>
<dbReference type="AlphaFoldDB" id="A0A2X2Y8R8"/>
<evidence type="ECO:0000256" key="1">
    <source>
        <dbReference type="ARBA" id="ARBA00006611"/>
    </source>
</evidence>
<dbReference type="GO" id="GO:0016887">
    <property type="term" value="F:ATP hydrolysis activity"/>
    <property type="evidence" value="ECO:0007669"/>
    <property type="project" value="InterPro"/>
</dbReference>
<feature type="domain" description="Bacterial type II secretion system protein E" evidence="2">
    <location>
        <begin position="18"/>
        <end position="265"/>
    </location>
</feature>
<dbReference type="InterPro" id="IPR050921">
    <property type="entry name" value="T4SS_GSP_E_ATPase"/>
</dbReference>
<dbReference type="EMBL" id="UASJ01000001">
    <property type="protein sequence ID" value="SQB64202.1"/>
    <property type="molecule type" value="Genomic_DNA"/>
</dbReference>
<dbReference type="OMA" id="GLPGMCT"/>
<dbReference type="Gene3D" id="3.40.50.300">
    <property type="entry name" value="P-loop containing nucleotide triphosphate hydrolases"/>
    <property type="match status" value="1"/>
</dbReference>
<dbReference type="Pfam" id="PF00437">
    <property type="entry name" value="T2SSE"/>
    <property type="match status" value="1"/>
</dbReference>
<evidence type="ECO:0000259" key="2">
    <source>
        <dbReference type="Pfam" id="PF00437"/>
    </source>
</evidence>
<organism evidence="3 4">
    <name type="scientific">Mobiluncus curtisii</name>
    <dbReference type="NCBI Taxonomy" id="2051"/>
    <lineage>
        <taxon>Bacteria</taxon>
        <taxon>Bacillati</taxon>
        <taxon>Actinomycetota</taxon>
        <taxon>Actinomycetes</taxon>
        <taxon>Actinomycetales</taxon>
        <taxon>Actinomycetaceae</taxon>
        <taxon>Mobiluncus</taxon>
    </lineage>
</organism>
<dbReference type="PANTHER" id="PTHR30486">
    <property type="entry name" value="TWITCHING MOTILITY PROTEIN PILT"/>
    <property type="match status" value="1"/>
</dbReference>
<accession>A0A2X2Y8R8</accession>
<evidence type="ECO:0000313" key="3">
    <source>
        <dbReference type="EMBL" id="SQB64202.1"/>
    </source>
</evidence>
<dbReference type="Proteomes" id="UP000250245">
    <property type="component" value="Unassembled WGS sequence"/>
</dbReference>
<dbReference type="InterPro" id="IPR027417">
    <property type="entry name" value="P-loop_NTPase"/>
</dbReference>
<gene>
    <name evidence="3" type="ORF">NCTC11820_00535</name>
</gene>
<reference evidence="3 4" key="1">
    <citation type="submission" date="2018-06" db="EMBL/GenBank/DDBJ databases">
        <authorList>
            <consortium name="Pathogen Informatics"/>
            <person name="Doyle S."/>
        </authorList>
    </citation>
    <scope>NUCLEOTIDE SEQUENCE [LARGE SCALE GENOMIC DNA]</scope>
    <source>
        <strain evidence="3 4">NCTC11820</strain>
    </source>
</reference>
<name>A0A2X2Y8R8_9ACTO</name>
<dbReference type="Gene3D" id="3.30.450.380">
    <property type="match status" value="1"/>
</dbReference>
<dbReference type="PANTHER" id="PTHR30486:SF6">
    <property type="entry name" value="TYPE IV PILUS RETRACTATION ATPASE PILT"/>
    <property type="match status" value="1"/>
</dbReference>
<proteinExistence type="inferred from homology"/>
<dbReference type="CDD" id="cd01130">
    <property type="entry name" value="VirB11-like_ATPase"/>
    <property type="match status" value="1"/>
</dbReference>